<dbReference type="Gene3D" id="2.60.40.10">
    <property type="entry name" value="Immunoglobulins"/>
    <property type="match status" value="1"/>
</dbReference>
<dbReference type="SUPFAM" id="SSF103473">
    <property type="entry name" value="MFS general substrate transporter"/>
    <property type="match status" value="1"/>
</dbReference>
<gene>
    <name evidence="6" type="ORF">ACFFNX_33640</name>
</gene>
<feature type="transmembrane region" description="Helical" evidence="5">
    <location>
        <begin position="6"/>
        <end position="25"/>
    </location>
</feature>
<dbReference type="InterPro" id="IPR036259">
    <property type="entry name" value="MFS_trans_sf"/>
</dbReference>
<proteinExistence type="predicted"/>
<comment type="caution">
    <text evidence="6">The sequence shown here is derived from an EMBL/GenBank/DDBJ whole genome shotgun (WGS) entry which is preliminary data.</text>
</comment>
<name>A0ABV5YRT8_9ACTN</name>
<evidence type="ECO:0000256" key="1">
    <source>
        <dbReference type="ARBA" id="ARBA00004141"/>
    </source>
</evidence>
<dbReference type="RefSeq" id="WP_378209907.1">
    <property type="nucleotide sequence ID" value="NZ_JBHLZP010000345.1"/>
</dbReference>
<comment type="subcellular location">
    <subcellularLocation>
        <location evidence="1">Membrane</location>
        <topology evidence="1">Multi-pass membrane protein</topology>
    </subcellularLocation>
</comment>
<reference evidence="6 7" key="1">
    <citation type="submission" date="2024-09" db="EMBL/GenBank/DDBJ databases">
        <authorList>
            <person name="Sun Q."/>
            <person name="Mori K."/>
        </authorList>
    </citation>
    <scope>NUCLEOTIDE SEQUENCE [LARGE SCALE GENOMIC DNA]</scope>
    <source>
        <strain evidence="6 7">TBRC 0563</strain>
    </source>
</reference>
<dbReference type="PANTHER" id="PTHR23501:SF197">
    <property type="entry name" value="COMD"/>
    <property type="match status" value="1"/>
</dbReference>
<evidence type="ECO:0000256" key="5">
    <source>
        <dbReference type="SAM" id="Phobius"/>
    </source>
</evidence>
<evidence type="ECO:0000256" key="3">
    <source>
        <dbReference type="ARBA" id="ARBA00022989"/>
    </source>
</evidence>
<keyword evidence="2 5" id="KW-0812">Transmembrane</keyword>
<dbReference type="InterPro" id="IPR013783">
    <property type="entry name" value="Ig-like_fold"/>
</dbReference>
<evidence type="ECO:0000313" key="7">
    <source>
        <dbReference type="Proteomes" id="UP001589627"/>
    </source>
</evidence>
<dbReference type="Proteomes" id="UP001589627">
    <property type="component" value="Unassembled WGS sequence"/>
</dbReference>
<feature type="transmembrane region" description="Helical" evidence="5">
    <location>
        <begin position="37"/>
        <end position="57"/>
    </location>
</feature>
<evidence type="ECO:0000313" key="6">
    <source>
        <dbReference type="EMBL" id="MFB9837127.1"/>
    </source>
</evidence>
<evidence type="ECO:0008006" key="8">
    <source>
        <dbReference type="Google" id="ProtNLM"/>
    </source>
</evidence>
<evidence type="ECO:0000256" key="2">
    <source>
        <dbReference type="ARBA" id="ARBA00022692"/>
    </source>
</evidence>
<dbReference type="Gene3D" id="1.20.1250.20">
    <property type="entry name" value="MFS general substrate transporter like domains"/>
    <property type="match status" value="1"/>
</dbReference>
<dbReference type="EMBL" id="JBHLZP010000345">
    <property type="protein sequence ID" value="MFB9837127.1"/>
    <property type="molecule type" value="Genomic_DNA"/>
</dbReference>
<sequence length="181" mass="19242">MLITARGVQGIGGLTALAQVIMAVMIAPRERGRHSGYIGAVFALATIGGPLIVDTSWLHRRWFFYADVPFAVLALIVPQRTLHLPARRRQVKVDWAGATLIAASTSPVLVRVSFARVTLHDAAGNVVGVATTGPGGEYAFGDLTGGRYPLTASGYAPVTSAVVVDGRDDDTHGRWLGRPER</sequence>
<protein>
    <recommendedName>
        <fullName evidence="8">MFS transporter</fullName>
    </recommendedName>
</protein>
<organism evidence="6 7">
    <name type="scientific">Actinoallomurus acaciae</name>
    <dbReference type="NCBI Taxonomy" id="502577"/>
    <lineage>
        <taxon>Bacteria</taxon>
        <taxon>Bacillati</taxon>
        <taxon>Actinomycetota</taxon>
        <taxon>Actinomycetes</taxon>
        <taxon>Streptosporangiales</taxon>
        <taxon>Thermomonosporaceae</taxon>
        <taxon>Actinoallomurus</taxon>
    </lineage>
</organism>
<dbReference type="SUPFAM" id="SSF117074">
    <property type="entry name" value="Hypothetical protein PA1324"/>
    <property type="match status" value="1"/>
</dbReference>
<keyword evidence="4 5" id="KW-0472">Membrane</keyword>
<evidence type="ECO:0000256" key="4">
    <source>
        <dbReference type="ARBA" id="ARBA00023136"/>
    </source>
</evidence>
<keyword evidence="7" id="KW-1185">Reference proteome</keyword>
<accession>A0ABV5YRT8</accession>
<dbReference type="PANTHER" id="PTHR23501">
    <property type="entry name" value="MAJOR FACILITATOR SUPERFAMILY"/>
    <property type="match status" value="1"/>
</dbReference>
<keyword evidence="3 5" id="KW-1133">Transmembrane helix</keyword>